<feature type="compositionally biased region" description="Low complexity" evidence="1">
    <location>
        <begin position="38"/>
        <end position="54"/>
    </location>
</feature>
<dbReference type="RefSeq" id="XP_002775140.1">
    <property type="nucleotide sequence ID" value="XM_002775094.1"/>
</dbReference>
<feature type="compositionally biased region" description="Basic and acidic residues" evidence="1">
    <location>
        <begin position="1"/>
        <end position="13"/>
    </location>
</feature>
<proteinExistence type="predicted"/>
<gene>
    <name evidence="2" type="ORF">Pmar_PMAR009482</name>
</gene>
<feature type="region of interest" description="Disordered" evidence="1">
    <location>
        <begin position="1"/>
        <end position="113"/>
    </location>
</feature>
<feature type="region of interest" description="Disordered" evidence="1">
    <location>
        <begin position="322"/>
        <end position="355"/>
    </location>
</feature>
<feature type="compositionally biased region" description="Basic and acidic residues" evidence="1">
    <location>
        <begin position="345"/>
        <end position="355"/>
    </location>
</feature>
<sequence length="355" mass="38736">MADRDISERESAAAREAVVSAARRVEESIGSRSRRASRSSVPAAPSTATSNNNNNDDDANNDNTKNTTDIANSSPSNVHEGANNGIEHAANESREEAPLDNANEADGDPLNAGLTSSLHDKLWDKEVIQVIHNLTSGGGRPSNSEKQQPVVTLADLFKKAPHLRGISYDLHPSDRYIQEVCWAPPGVARTVHLLTTPLSKFASENEKIDEDNLLMSDMVVCLMRWAFSTALLSTYFPDSPTVEISWLMSHLTNTMFAVNSLSFSSRQGGPVAGLFYHSKTCNRVAEALRRGGDPANELRLLSDFSENDALGACNDAISHKEKKNKSWWGSNAGYRNSYSGKRPRKEADKTKGPPK</sequence>
<feature type="compositionally biased region" description="Low complexity" evidence="1">
    <location>
        <begin position="61"/>
        <end position="72"/>
    </location>
</feature>
<evidence type="ECO:0000256" key="1">
    <source>
        <dbReference type="SAM" id="MobiDB-lite"/>
    </source>
</evidence>
<feature type="compositionally biased region" description="Polar residues" evidence="1">
    <location>
        <begin position="327"/>
        <end position="339"/>
    </location>
</feature>
<organism evidence="3">
    <name type="scientific">Perkinsus marinus (strain ATCC 50983 / TXsc)</name>
    <dbReference type="NCBI Taxonomy" id="423536"/>
    <lineage>
        <taxon>Eukaryota</taxon>
        <taxon>Sar</taxon>
        <taxon>Alveolata</taxon>
        <taxon>Perkinsozoa</taxon>
        <taxon>Perkinsea</taxon>
        <taxon>Perkinsida</taxon>
        <taxon>Perkinsidae</taxon>
        <taxon>Perkinsus</taxon>
    </lineage>
</organism>
<reference evidence="2 3" key="1">
    <citation type="submission" date="2008-07" db="EMBL/GenBank/DDBJ databases">
        <authorList>
            <person name="El-Sayed N."/>
            <person name="Caler E."/>
            <person name="Inman J."/>
            <person name="Amedeo P."/>
            <person name="Hass B."/>
            <person name="Wortman J."/>
        </authorList>
    </citation>
    <scope>NUCLEOTIDE SEQUENCE [LARGE SCALE GENOMIC DNA]</scope>
    <source>
        <strain evidence="3">ATCC 50983 / TXsc</strain>
    </source>
</reference>
<accession>C5L8I8</accession>
<evidence type="ECO:0000313" key="3">
    <source>
        <dbReference type="Proteomes" id="UP000007800"/>
    </source>
</evidence>
<evidence type="ECO:0000313" key="2">
    <source>
        <dbReference type="EMBL" id="EER06956.1"/>
    </source>
</evidence>
<name>C5L8I8_PERM5</name>
<dbReference type="InParanoid" id="C5L8I8"/>
<dbReference type="Proteomes" id="UP000007800">
    <property type="component" value="Unassembled WGS sequence"/>
</dbReference>
<dbReference type="GeneID" id="9059161"/>
<protein>
    <submittedName>
        <fullName evidence="2">Uncharacterized protein</fullName>
    </submittedName>
</protein>
<keyword evidence="3" id="KW-1185">Reference proteome</keyword>
<dbReference type="AlphaFoldDB" id="C5L8I8"/>
<dbReference type="EMBL" id="GG680163">
    <property type="protein sequence ID" value="EER06956.1"/>
    <property type="molecule type" value="Genomic_DNA"/>
</dbReference>